<feature type="compositionally biased region" description="Basic and acidic residues" evidence="3">
    <location>
        <begin position="786"/>
        <end position="802"/>
    </location>
</feature>
<feature type="coiled-coil region" evidence="2">
    <location>
        <begin position="363"/>
        <end position="446"/>
    </location>
</feature>
<dbReference type="AlphaFoldDB" id="A0AAE0UI62"/>
<proteinExistence type="inferred from homology"/>
<dbReference type="PANTHER" id="PTHR16127">
    <property type="entry name" value="TAXILIN"/>
    <property type="match status" value="1"/>
</dbReference>
<dbReference type="EMBL" id="JAUCMX010000030">
    <property type="protein sequence ID" value="KAK3506925.1"/>
    <property type="molecule type" value="Genomic_DNA"/>
</dbReference>
<feature type="compositionally biased region" description="Basic residues" evidence="3">
    <location>
        <begin position="757"/>
        <end position="767"/>
    </location>
</feature>
<keyword evidence="2" id="KW-0175">Coiled coil</keyword>
<feature type="coiled-coil region" evidence="2">
    <location>
        <begin position="117"/>
        <end position="147"/>
    </location>
</feature>
<dbReference type="GO" id="GO:0019905">
    <property type="term" value="F:syntaxin binding"/>
    <property type="evidence" value="ECO:0007669"/>
    <property type="project" value="InterPro"/>
</dbReference>
<dbReference type="Pfam" id="PF09728">
    <property type="entry name" value="Taxilin"/>
    <property type="match status" value="2"/>
</dbReference>
<feature type="non-terminal residue" evidence="4">
    <location>
        <position position="861"/>
    </location>
</feature>
<dbReference type="InterPro" id="IPR026183">
    <property type="entry name" value="Taxilin_fam"/>
</dbReference>
<gene>
    <name evidence="4" type="ORF">QTP70_031217</name>
</gene>
<feature type="region of interest" description="Disordered" evidence="3">
    <location>
        <begin position="500"/>
        <end position="861"/>
    </location>
</feature>
<evidence type="ECO:0000313" key="4">
    <source>
        <dbReference type="EMBL" id="KAK3506925.1"/>
    </source>
</evidence>
<feature type="compositionally biased region" description="Polar residues" evidence="3">
    <location>
        <begin position="747"/>
        <end position="756"/>
    </location>
</feature>
<name>A0AAE0UI62_9TELE</name>
<reference evidence="4" key="1">
    <citation type="submission" date="2023-06" db="EMBL/GenBank/DDBJ databases">
        <title>Male Hemibagrus guttatus genome.</title>
        <authorList>
            <person name="Bian C."/>
        </authorList>
    </citation>
    <scope>NUCLEOTIDE SEQUENCE</scope>
    <source>
        <strain evidence="4">Male_cb2023</strain>
        <tissue evidence="4">Muscle</tissue>
    </source>
</reference>
<evidence type="ECO:0000256" key="2">
    <source>
        <dbReference type="SAM" id="Coils"/>
    </source>
</evidence>
<comment type="similarity">
    <text evidence="1">Belongs to the taxilin family.</text>
</comment>
<evidence type="ECO:0000256" key="3">
    <source>
        <dbReference type="SAM" id="MobiDB-lite"/>
    </source>
</evidence>
<dbReference type="PANTHER" id="PTHR16127:SF10">
    <property type="entry name" value="BETA-TAXILIN"/>
    <property type="match status" value="1"/>
</dbReference>
<feature type="compositionally biased region" description="Acidic residues" evidence="3">
    <location>
        <begin position="67"/>
        <end position="76"/>
    </location>
</feature>
<feature type="compositionally biased region" description="Basic residues" evidence="3">
    <location>
        <begin position="841"/>
        <end position="861"/>
    </location>
</feature>
<protein>
    <recommendedName>
        <fullName evidence="6">Beta-taxilin</fullName>
    </recommendedName>
</protein>
<feature type="compositionally biased region" description="Basic and acidic residues" evidence="3">
    <location>
        <begin position="540"/>
        <end position="744"/>
    </location>
</feature>
<sequence>LLCHGCFISQIMESSSQPSDAIEQVSDVEEKPVDPMEVFSRQLEDIINTYGSACSLLEEKISSLEKDEENLEEESTDANAVVSSDLETEPTASGLLEGLDKEASLLLQSLKALMSPEEKVEMVLRKYAELLKEQKNEQVQLKLLQKRQGLLVKQKDQLQLEHSRGILARSRLEILCQDLHEHNKTLKVSQLSPDLLKCPLEGKAQHLYSGLEDMLQKCQEDERKRAEIHSHFQNTVLDIQTQIEQHSNHNNKLCQENTELAKKLTSILQQYEKREESLEKIFKQKDLQQQLSDAKLEEANLRLKDAEEKHKREKEYLLKEAIDKTKKCFTMKEQELQMKKQLVLYSQKFDEFQATLAKSNEVYSVFKQEMDKMTMKMKKLEKESNMWKIRFDSCNKALTEMIEERSEKGKELEMFTVKIDKLQMLCRALQEERKVLYEKIKDIRLQTTSASVPLTDITEDEIPELVISEPVRNPALTAEIEKLWKEQARLQEFAASLMVSTAEDMGSSDTEEESSEPQLAPLPPVPSKTIQLESTQQEEEPPKLEPAKVEPPKAEPLKAEPPKEEPPKEEPPKAEPPKEEPPKAEPPKAEPPKVESPKEEPPKAEPPKAEPPKAEPPKEEPPKAEPPKAEPPKVESPKEEPPKAEPPKAEPPKAEPPKEEPPKAEPPKAESPKEEPPKAEPPKAEPPKAEPPKEEPPKAEPPKEEPPKVEPPKVEPPKAEPPEVEPPKAEEPKAEPSKAEEKLTKVPNKNENTHPNTKNHKEPKKPRPKEVKTVTAQAEAPQVNSSKHDLHPEPDPKAESTKEAPGAEVEPIKAEPEASTAGAAKPQNLKPPESKPGANKAHGKKPSNSKKKPAAKPAKRS</sequence>
<evidence type="ECO:0000256" key="1">
    <source>
        <dbReference type="ARBA" id="ARBA00009550"/>
    </source>
</evidence>
<comment type="caution">
    <text evidence="4">The sequence shown here is derived from an EMBL/GenBank/DDBJ whole genome shotgun (WGS) entry which is preliminary data.</text>
</comment>
<feature type="region of interest" description="Disordered" evidence="3">
    <location>
        <begin position="67"/>
        <end position="87"/>
    </location>
</feature>
<evidence type="ECO:0000313" key="5">
    <source>
        <dbReference type="Proteomes" id="UP001274896"/>
    </source>
</evidence>
<feature type="coiled-coil region" evidence="2">
    <location>
        <begin position="261"/>
        <end position="316"/>
    </location>
</feature>
<keyword evidence="5" id="KW-1185">Reference proteome</keyword>
<evidence type="ECO:0008006" key="6">
    <source>
        <dbReference type="Google" id="ProtNLM"/>
    </source>
</evidence>
<organism evidence="4 5">
    <name type="scientific">Hemibagrus guttatus</name>
    <dbReference type="NCBI Taxonomy" id="175788"/>
    <lineage>
        <taxon>Eukaryota</taxon>
        <taxon>Metazoa</taxon>
        <taxon>Chordata</taxon>
        <taxon>Craniata</taxon>
        <taxon>Vertebrata</taxon>
        <taxon>Euteleostomi</taxon>
        <taxon>Actinopterygii</taxon>
        <taxon>Neopterygii</taxon>
        <taxon>Teleostei</taxon>
        <taxon>Ostariophysi</taxon>
        <taxon>Siluriformes</taxon>
        <taxon>Bagridae</taxon>
        <taxon>Hemibagrus</taxon>
    </lineage>
</organism>
<dbReference type="Proteomes" id="UP001274896">
    <property type="component" value="Unassembled WGS sequence"/>
</dbReference>
<accession>A0AAE0UI62</accession>